<gene>
    <name evidence="1" type="ORF">ABVK25_012029</name>
</gene>
<protein>
    <submittedName>
        <fullName evidence="1">Uncharacterized protein</fullName>
    </submittedName>
</protein>
<name>A0ABR4AJ67_9LECA</name>
<sequence>EQDKVQLPVGCQLKPIYSWQEPLHCEIHVDNRVDRWSQTDSFTMRELIDAAVAILDQCYPNRLTGKSYPAATGDVYVTTLYSAGNAATSKNTTVVELEPSPTILNATID</sequence>
<proteinExistence type="predicted"/>
<evidence type="ECO:0000313" key="1">
    <source>
        <dbReference type="EMBL" id="KAL2045824.1"/>
    </source>
</evidence>
<dbReference type="EMBL" id="JBHFEH010000135">
    <property type="protein sequence ID" value="KAL2045824.1"/>
    <property type="molecule type" value="Genomic_DNA"/>
</dbReference>
<comment type="caution">
    <text evidence="1">The sequence shown here is derived from an EMBL/GenBank/DDBJ whole genome shotgun (WGS) entry which is preliminary data.</text>
</comment>
<evidence type="ECO:0000313" key="2">
    <source>
        <dbReference type="Proteomes" id="UP001590951"/>
    </source>
</evidence>
<accession>A0ABR4AJ67</accession>
<organism evidence="1 2">
    <name type="scientific">Lepraria finkii</name>
    <dbReference type="NCBI Taxonomy" id="1340010"/>
    <lineage>
        <taxon>Eukaryota</taxon>
        <taxon>Fungi</taxon>
        <taxon>Dikarya</taxon>
        <taxon>Ascomycota</taxon>
        <taxon>Pezizomycotina</taxon>
        <taxon>Lecanoromycetes</taxon>
        <taxon>OSLEUM clade</taxon>
        <taxon>Lecanoromycetidae</taxon>
        <taxon>Lecanorales</taxon>
        <taxon>Lecanorineae</taxon>
        <taxon>Stereocaulaceae</taxon>
        <taxon>Lepraria</taxon>
    </lineage>
</organism>
<dbReference type="Proteomes" id="UP001590951">
    <property type="component" value="Unassembled WGS sequence"/>
</dbReference>
<keyword evidence="2" id="KW-1185">Reference proteome</keyword>
<feature type="non-terminal residue" evidence="1">
    <location>
        <position position="1"/>
    </location>
</feature>
<reference evidence="1 2" key="1">
    <citation type="submission" date="2024-09" db="EMBL/GenBank/DDBJ databases">
        <title>Rethinking Asexuality: The Enigmatic Case of Functional Sexual Genes in Lepraria (Stereocaulaceae).</title>
        <authorList>
            <person name="Doellman M."/>
            <person name="Sun Y."/>
            <person name="Barcenas-Pena A."/>
            <person name="Lumbsch H.T."/>
            <person name="Grewe F."/>
        </authorList>
    </citation>
    <scope>NUCLEOTIDE SEQUENCE [LARGE SCALE GENOMIC DNA]</scope>
    <source>
        <strain evidence="1 2">Grewe 0041</strain>
    </source>
</reference>